<evidence type="ECO:0000259" key="2">
    <source>
        <dbReference type="Pfam" id="PF22725"/>
    </source>
</evidence>
<evidence type="ECO:0000259" key="1">
    <source>
        <dbReference type="Pfam" id="PF01408"/>
    </source>
</evidence>
<dbReference type="Gene3D" id="3.40.50.720">
    <property type="entry name" value="NAD(P)-binding Rossmann-like Domain"/>
    <property type="match status" value="1"/>
</dbReference>
<evidence type="ECO:0000313" key="4">
    <source>
        <dbReference type="Proteomes" id="UP000614424"/>
    </source>
</evidence>
<dbReference type="InterPro" id="IPR051450">
    <property type="entry name" value="Gfo/Idh/MocA_Oxidoreductases"/>
</dbReference>
<dbReference type="EMBL" id="JACNJZ010000050">
    <property type="protein sequence ID" value="MBC8316730.1"/>
    <property type="molecule type" value="Genomic_DNA"/>
</dbReference>
<dbReference type="PANTHER" id="PTHR43377">
    <property type="entry name" value="BILIVERDIN REDUCTASE A"/>
    <property type="match status" value="1"/>
</dbReference>
<dbReference type="GO" id="GO:0000166">
    <property type="term" value="F:nucleotide binding"/>
    <property type="evidence" value="ECO:0007669"/>
    <property type="project" value="InterPro"/>
</dbReference>
<dbReference type="AlphaFoldDB" id="A0A8J6TER1"/>
<dbReference type="InterPro" id="IPR036291">
    <property type="entry name" value="NAD(P)-bd_dom_sf"/>
</dbReference>
<organism evidence="3 4">
    <name type="scientific">Candidatus Desulfobia pelagia</name>
    <dbReference type="NCBI Taxonomy" id="2841692"/>
    <lineage>
        <taxon>Bacteria</taxon>
        <taxon>Pseudomonadati</taxon>
        <taxon>Thermodesulfobacteriota</taxon>
        <taxon>Desulfobulbia</taxon>
        <taxon>Desulfobulbales</taxon>
        <taxon>Desulfobulbaceae</taxon>
        <taxon>Candidatus Desulfobia</taxon>
    </lineage>
</organism>
<sequence length="327" mass="35972">MNNKKIKIGVIGVGYLGKFHAQKYAAMDDVELVGVADVSKTLTRQVAASCNTTPFDDYMELLDLVDGVSIVVPTPYHHKVASTCLNRGVDVMLEKPMTVTLEEADDLIAIADAKNLILQVGHLERFNPAIVAMEEYLTSPLIIESQRVHKFNPRGADVDVVLDLMIHDIDIILNVVPSPLKTIQTIGAPIVTRETDVANAQLTFENGCTANVTVSRVAHDNVRSLRIFQPGSSITVNYATKEITVIERGEGLTEQGFPQETMKSFCFTDKDALQDELIDFVQNVRTRQTPLVSGRDGRQALAVALQIISQIKQHISSHQDLLGNRSV</sequence>
<reference evidence="3 4" key="1">
    <citation type="submission" date="2020-08" db="EMBL/GenBank/DDBJ databases">
        <title>Bridging the membrane lipid divide: bacteria of the FCB group superphylum have the potential to synthesize archaeal ether lipids.</title>
        <authorList>
            <person name="Villanueva L."/>
            <person name="Von Meijenfeldt F.A.B."/>
            <person name="Westbye A.B."/>
            <person name="Yadav S."/>
            <person name="Hopmans E.C."/>
            <person name="Dutilh B.E."/>
            <person name="Sinninghe Damste J.S."/>
        </authorList>
    </citation>
    <scope>NUCLEOTIDE SEQUENCE [LARGE SCALE GENOMIC DNA]</scope>
    <source>
        <strain evidence="3">NIOZ-UU47</strain>
    </source>
</reference>
<dbReference type="Pfam" id="PF01408">
    <property type="entry name" value="GFO_IDH_MocA"/>
    <property type="match status" value="1"/>
</dbReference>
<comment type="caution">
    <text evidence="3">The sequence shown here is derived from an EMBL/GenBank/DDBJ whole genome shotgun (WGS) entry which is preliminary data.</text>
</comment>
<feature type="domain" description="GFO/IDH/MocA-like oxidoreductase" evidence="2">
    <location>
        <begin position="157"/>
        <end position="227"/>
    </location>
</feature>
<feature type="domain" description="Gfo/Idh/MocA-like oxidoreductase N-terminal" evidence="1">
    <location>
        <begin position="6"/>
        <end position="122"/>
    </location>
</feature>
<dbReference type="InterPro" id="IPR000683">
    <property type="entry name" value="Gfo/Idh/MocA-like_OxRdtase_N"/>
</dbReference>
<dbReference type="Proteomes" id="UP000614424">
    <property type="component" value="Unassembled WGS sequence"/>
</dbReference>
<proteinExistence type="predicted"/>
<accession>A0A8J6TER1</accession>
<dbReference type="SUPFAM" id="SSF55347">
    <property type="entry name" value="Glyceraldehyde-3-phosphate dehydrogenase-like, C-terminal domain"/>
    <property type="match status" value="1"/>
</dbReference>
<dbReference type="SUPFAM" id="SSF51735">
    <property type="entry name" value="NAD(P)-binding Rossmann-fold domains"/>
    <property type="match status" value="1"/>
</dbReference>
<protein>
    <submittedName>
        <fullName evidence="3">Gfo/Idh/MocA family oxidoreductase</fullName>
    </submittedName>
</protein>
<dbReference type="PANTHER" id="PTHR43377:SF1">
    <property type="entry name" value="BILIVERDIN REDUCTASE A"/>
    <property type="match status" value="1"/>
</dbReference>
<dbReference type="Gene3D" id="3.30.360.10">
    <property type="entry name" value="Dihydrodipicolinate Reductase, domain 2"/>
    <property type="match status" value="1"/>
</dbReference>
<gene>
    <name evidence="3" type="ORF">H8E41_02420</name>
</gene>
<dbReference type="InterPro" id="IPR055170">
    <property type="entry name" value="GFO_IDH_MocA-like_dom"/>
</dbReference>
<evidence type="ECO:0000313" key="3">
    <source>
        <dbReference type="EMBL" id="MBC8316730.1"/>
    </source>
</evidence>
<dbReference type="Pfam" id="PF22725">
    <property type="entry name" value="GFO_IDH_MocA_C3"/>
    <property type="match status" value="1"/>
</dbReference>
<name>A0A8J6TER1_9BACT</name>